<evidence type="ECO:0000256" key="1">
    <source>
        <dbReference type="SAM" id="Phobius"/>
    </source>
</evidence>
<keyword evidence="1" id="KW-0472">Membrane</keyword>
<keyword evidence="1" id="KW-1133">Transmembrane helix</keyword>
<name>N8Z4K4_9GAMM</name>
<keyword evidence="1" id="KW-0812">Transmembrane</keyword>
<dbReference type="EMBL" id="APPQ01000026">
    <property type="protein sequence ID" value="ENV44002.1"/>
    <property type="molecule type" value="Genomic_DNA"/>
</dbReference>
<accession>N8Z4K4</accession>
<protein>
    <submittedName>
        <fullName evidence="2">Uncharacterized protein</fullName>
    </submittedName>
</protein>
<evidence type="ECO:0000313" key="2">
    <source>
        <dbReference type="EMBL" id="ENV44002.1"/>
    </source>
</evidence>
<reference evidence="2 3" key="1">
    <citation type="submission" date="2013-02" db="EMBL/GenBank/DDBJ databases">
        <title>The Genome Sequence of Acinetobacter schindleri CIP 107287.</title>
        <authorList>
            <consortium name="The Broad Institute Genome Sequencing Platform"/>
            <consortium name="The Broad Institute Genome Sequencing Center for Infectious Disease"/>
            <person name="Cerqueira G."/>
            <person name="Feldgarden M."/>
            <person name="Courvalin P."/>
            <person name="Perichon B."/>
            <person name="Grillot-Courvalin C."/>
            <person name="Clermont D."/>
            <person name="Rocha E."/>
            <person name="Yoon E.-J."/>
            <person name="Nemec A."/>
            <person name="Walker B."/>
            <person name="Young S.K."/>
            <person name="Zeng Q."/>
            <person name="Gargeya S."/>
            <person name="Fitzgerald M."/>
            <person name="Haas B."/>
            <person name="Abouelleil A."/>
            <person name="Alvarado L."/>
            <person name="Arachchi H.M."/>
            <person name="Berlin A.M."/>
            <person name="Chapman S.B."/>
            <person name="Dewar J."/>
            <person name="Goldberg J."/>
            <person name="Griggs A."/>
            <person name="Gujja S."/>
            <person name="Hansen M."/>
            <person name="Howarth C."/>
            <person name="Imamovic A."/>
            <person name="Larimer J."/>
            <person name="McCowan C."/>
            <person name="Murphy C."/>
            <person name="Neiman D."/>
            <person name="Pearson M."/>
            <person name="Priest M."/>
            <person name="Roberts A."/>
            <person name="Saif S."/>
            <person name="Shea T."/>
            <person name="Sisk P."/>
            <person name="Sykes S."/>
            <person name="Wortman J."/>
            <person name="Nusbaum C."/>
            <person name="Birren B."/>
        </authorList>
    </citation>
    <scope>NUCLEOTIDE SEQUENCE [LARGE SCALE GENOMIC DNA]</scope>
    <source>
        <strain evidence="2 3">CIP 107287</strain>
    </source>
</reference>
<organism evidence="2 3">
    <name type="scientific">Acinetobacter schindleri CIP 107287</name>
    <dbReference type="NCBI Taxonomy" id="1217988"/>
    <lineage>
        <taxon>Bacteria</taxon>
        <taxon>Pseudomonadati</taxon>
        <taxon>Pseudomonadota</taxon>
        <taxon>Gammaproteobacteria</taxon>
        <taxon>Moraxellales</taxon>
        <taxon>Moraxellaceae</taxon>
        <taxon>Acinetobacter</taxon>
    </lineage>
</organism>
<evidence type="ECO:0000313" key="3">
    <source>
        <dbReference type="Proteomes" id="UP000018440"/>
    </source>
</evidence>
<gene>
    <name evidence="2" type="ORF">F955_01882</name>
</gene>
<dbReference type="HOGENOM" id="CLU_2630102_0_0_6"/>
<dbReference type="AlphaFoldDB" id="N8Z4K4"/>
<comment type="caution">
    <text evidence="2">The sequence shown here is derived from an EMBL/GenBank/DDBJ whole genome shotgun (WGS) entry which is preliminary data.</text>
</comment>
<feature type="transmembrane region" description="Helical" evidence="1">
    <location>
        <begin position="34"/>
        <end position="54"/>
    </location>
</feature>
<sequence>MVASLALVINSMSKLTLFIGMATQIELINIVLELAVSIITLITGLLLIIVPHFFTSCDLEVMSPNTHKIINNVISPL</sequence>
<dbReference type="Proteomes" id="UP000018440">
    <property type="component" value="Unassembled WGS sequence"/>
</dbReference>
<proteinExistence type="predicted"/>